<reference evidence="2" key="1">
    <citation type="submission" date="2023-08" db="EMBL/GenBank/DDBJ databases">
        <title>A de novo genome assembly of Solanum verrucosum Schlechtendal, a Mexican diploid species geographically isolated from the other diploid A-genome species in potato relatives.</title>
        <authorList>
            <person name="Hosaka K."/>
        </authorList>
    </citation>
    <scope>NUCLEOTIDE SEQUENCE</scope>
    <source>
        <tissue evidence="2">Young leaves</tissue>
    </source>
</reference>
<sequence>MNVRIGCCLMFLMNCICIETQISLRQCQNKPKRLEIVLRVARWTPEVQRPLEQLQERWKKNWGALPLDRKFSRRLMSGRKKMSRIRMCGWRKELNEL</sequence>
<keyword evidence="1" id="KW-0732">Signal</keyword>
<protein>
    <recommendedName>
        <fullName evidence="4">Secreted protein</fullName>
    </recommendedName>
</protein>
<feature type="chain" id="PRO_5042039317" description="Secreted protein" evidence="1">
    <location>
        <begin position="21"/>
        <end position="97"/>
    </location>
</feature>
<evidence type="ECO:0000313" key="2">
    <source>
        <dbReference type="EMBL" id="WMV38680.1"/>
    </source>
</evidence>
<dbReference type="Proteomes" id="UP001234989">
    <property type="component" value="Chromosome 7"/>
</dbReference>
<keyword evidence="3" id="KW-1185">Reference proteome</keyword>
<gene>
    <name evidence="2" type="ORF">MTR67_032065</name>
</gene>
<dbReference type="EMBL" id="CP133618">
    <property type="protein sequence ID" value="WMV38680.1"/>
    <property type="molecule type" value="Genomic_DNA"/>
</dbReference>
<evidence type="ECO:0008006" key="4">
    <source>
        <dbReference type="Google" id="ProtNLM"/>
    </source>
</evidence>
<feature type="signal peptide" evidence="1">
    <location>
        <begin position="1"/>
        <end position="20"/>
    </location>
</feature>
<accession>A0AAF0U3L7</accession>
<proteinExistence type="predicted"/>
<evidence type="ECO:0000313" key="3">
    <source>
        <dbReference type="Proteomes" id="UP001234989"/>
    </source>
</evidence>
<feature type="non-terminal residue" evidence="2">
    <location>
        <position position="97"/>
    </location>
</feature>
<name>A0AAF0U3L7_SOLVR</name>
<organism evidence="2 3">
    <name type="scientific">Solanum verrucosum</name>
    <dbReference type="NCBI Taxonomy" id="315347"/>
    <lineage>
        <taxon>Eukaryota</taxon>
        <taxon>Viridiplantae</taxon>
        <taxon>Streptophyta</taxon>
        <taxon>Embryophyta</taxon>
        <taxon>Tracheophyta</taxon>
        <taxon>Spermatophyta</taxon>
        <taxon>Magnoliopsida</taxon>
        <taxon>eudicotyledons</taxon>
        <taxon>Gunneridae</taxon>
        <taxon>Pentapetalae</taxon>
        <taxon>asterids</taxon>
        <taxon>lamiids</taxon>
        <taxon>Solanales</taxon>
        <taxon>Solanaceae</taxon>
        <taxon>Solanoideae</taxon>
        <taxon>Solaneae</taxon>
        <taxon>Solanum</taxon>
    </lineage>
</organism>
<evidence type="ECO:0000256" key="1">
    <source>
        <dbReference type="SAM" id="SignalP"/>
    </source>
</evidence>
<dbReference type="AlphaFoldDB" id="A0AAF0U3L7"/>